<dbReference type="EMBL" id="APBN01000007">
    <property type="protein sequence ID" value="EMT51559.1"/>
    <property type="molecule type" value="Genomic_DNA"/>
</dbReference>
<gene>
    <name evidence="2" type="ORF">I532_16583</name>
</gene>
<reference evidence="2 3" key="1">
    <citation type="submission" date="2013-03" db="EMBL/GenBank/DDBJ databases">
        <title>Assembly of a new bacterial strain Brevibacillus borstelensis AK1.</title>
        <authorList>
            <person name="Rajan I."/>
            <person name="PoliReddy D."/>
            <person name="Sugumar T."/>
            <person name="Rathinam K."/>
            <person name="Alqarawi S."/>
            <person name="Khalil A.B."/>
            <person name="Sivakumar N."/>
        </authorList>
    </citation>
    <scope>NUCLEOTIDE SEQUENCE [LARGE SCALE GENOMIC DNA]</scope>
    <source>
        <strain evidence="2 3">AK1</strain>
    </source>
</reference>
<name>M8D5K6_9BACL</name>
<keyword evidence="1" id="KW-0472">Membrane</keyword>
<accession>M8D5K6</accession>
<dbReference type="Proteomes" id="UP000012081">
    <property type="component" value="Unassembled WGS sequence"/>
</dbReference>
<proteinExistence type="predicted"/>
<feature type="transmembrane region" description="Helical" evidence="1">
    <location>
        <begin position="45"/>
        <end position="64"/>
    </location>
</feature>
<keyword evidence="1" id="KW-0812">Transmembrane</keyword>
<dbReference type="PATRIC" id="fig|1300222.3.peg.3470"/>
<organism evidence="2 3">
    <name type="scientific">Brevibacillus borstelensis AK1</name>
    <dbReference type="NCBI Taxonomy" id="1300222"/>
    <lineage>
        <taxon>Bacteria</taxon>
        <taxon>Bacillati</taxon>
        <taxon>Bacillota</taxon>
        <taxon>Bacilli</taxon>
        <taxon>Bacillales</taxon>
        <taxon>Paenibacillaceae</taxon>
        <taxon>Brevibacillus</taxon>
    </lineage>
</organism>
<dbReference type="AlphaFoldDB" id="M8D5K6"/>
<protein>
    <submittedName>
        <fullName evidence="2">Uncharacterized protein</fullName>
    </submittedName>
</protein>
<keyword evidence="1" id="KW-1133">Transmembrane helix</keyword>
<evidence type="ECO:0000313" key="3">
    <source>
        <dbReference type="Proteomes" id="UP000012081"/>
    </source>
</evidence>
<evidence type="ECO:0000256" key="1">
    <source>
        <dbReference type="SAM" id="Phobius"/>
    </source>
</evidence>
<dbReference type="STRING" id="1300222.I532_16583"/>
<keyword evidence="3" id="KW-1185">Reference proteome</keyword>
<comment type="caution">
    <text evidence="2">The sequence shown here is derived from an EMBL/GenBank/DDBJ whole genome shotgun (WGS) entry which is preliminary data.</text>
</comment>
<evidence type="ECO:0000313" key="2">
    <source>
        <dbReference type="EMBL" id="EMT51559.1"/>
    </source>
</evidence>
<sequence length="65" mass="7351">MNKGQTGRKNGRIIRLDAGAATAFFVRPKLFQYETALLKNRKQRAAWASGRLSLFVMFHALALIE</sequence>